<keyword evidence="2" id="KW-1185">Reference proteome</keyword>
<name>A0A699ZMG8_HAELA</name>
<protein>
    <submittedName>
        <fullName evidence="1">Uncharacterized protein</fullName>
    </submittedName>
</protein>
<organism evidence="1 2">
    <name type="scientific">Haematococcus lacustris</name>
    <name type="common">Green alga</name>
    <name type="synonym">Haematococcus pluvialis</name>
    <dbReference type="NCBI Taxonomy" id="44745"/>
    <lineage>
        <taxon>Eukaryota</taxon>
        <taxon>Viridiplantae</taxon>
        <taxon>Chlorophyta</taxon>
        <taxon>core chlorophytes</taxon>
        <taxon>Chlorophyceae</taxon>
        <taxon>CS clade</taxon>
        <taxon>Chlamydomonadales</taxon>
        <taxon>Haematococcaceae</taxon>
        <taxon>Haematococcus</taxon>
    </lineage>
</organism>
<gene>
    <name evidence="1" type="ORF">HaLaN_21741</name>
</gene>
<dbReference type="Proteomes" id="UP000485058">
    <property type="component" value="Unassembled WGS sequence"/>
</dbReference>
<sequence>MSLRMGGSKIFGDPRIPMANVSVADEIAAAKKKETQLEHDLATTSDALERAAIRQQLAALTNLLATYQAGNAWKQQDSKASPNVGKRVLMYANIIVINDREQPPVECRMRALVDTGAGIDLLIPLRGAQQLKLVERSRGHLKGFEGGRVDMIHYAPVVVKLPSDDSSGQEQTFKRADLTIYAKDVPLVQKEDLSNFAGFRQSQPLSPDGNLQLTPVNSPPRGDIAPAILGIEGLRKLRVTVNPEEALLCPMEFGDEWLVV</sequence>
<evidence type="ECO:0000313" key="2">
    <source>
        <dbReference type="Proteomes" id="UP000485058"/>
    </source>
</evidence>
<reference evidence="1 2" key="1">
    <citation type="submission" date="2020-02" db="EMBL/GenBank/DDBJ databases">
        <title>Draft genome sequence of Haematococcus lacustris strain NIES-144.</title>
        <authorList>
            <person name="Morimoto D."/>
            <person name="Nakagawa S."/>
            <person name="Yoshida T."/>
            <person name="Sawayama S."/>
        </authorList>
    </citation>
    <scope>NUCLEOTIDE SEQUENCE [LARGE SCALE GENOMIC DNA]</scope>
    <source>
        <strain evidence="1 2">NIES-144</strain>
    </source>
</reference>
<dbReference type="AlphaFoldDB" id="A0A699ZMG8"/>
<accession>A0A699ZMG8</accession>
<dbReference type="EMBL" id="BLLF01002424">
    <property type="protein sequence ID" value="GFH24027.1"/>
    <property type="molecule type" value="Genomic_DNA"/>
</dbReference>
<evidence type="ECO:0000313" key="1">
    <source>
        <dbReference type="EMBL" id="GFH24027.1"/>
    </source>
</evidence>
<proteinExistence type="predicted"/>
<comment type="caution">
    <text evidence="1">The sequence shown here is derived from an EMBL/GenBank/DDBJ whole genome shotgun (WGS) entry which is preliminary data.</text>
</comment>